<keyword evidence="4" id="KW-1185">Reference proteome</keyword>
<dbReference type="InterPro" id="IPR001584">
    <property type="entry name" value="Integrase_cat-core"/>
</dbReference>
<dbReference type="PROSITE" id="PS50994">
    <property type="entry name" value="INTEGRASE"/>
    <property type="match status" value="1"/>
</dbReference>
<dbReference type="InterPro" id="IPR050900">
    <property type="entry name" value="Transposase_IS3/IS150/IS904"/>
</dbReference>
<dbReference type="PANTHER" id="PTHR46889:SF5">
    <property type="entry name" value="INTEGRASE PROTEIN"/>
    <property type="match status" value="1"/>
</dbReference>
<accession>A0ABP4H3A8</accession>
<name>A0ABP4H3A8_9PSEU</name>
<comment type="caution">
    <text evidence="3">The sequence shown here is derived from an EMBL/GenBank/DDBJ whole genome shotgun (WGS) entry which is preliminary data.</text>
</comment>
<feature type="compositionally biased region" description="Basic and acidic residues" evidence="1">
    <location>
        <begin position="281"/>
        <end position="292"/>
    </location>
</feature>
<dbReference type="Pfam" id="PF00665">
    <property type="entry name" value="rve"/>
    <property type="match status" value="1"/>
</dbReference>
<gene>
    <name evidence="3" type="ORF">GCM10009676_38250</name>
</gene>
<feature type="region of interest" description="Disordered" evidence="1">
    <location>
        <begin position="281"/>
        <end position="301"/>
    </location>
</feature>
<proteinExistence type="predicted"/>
<feature type="domain" description="Integrase catalytic" evidence="2">
    <location>
        <begin position="111"/>
        <end position="292"/>
    </location>
</feature>
<dbReference type="InterPro" id="IPR036397">
    <property type="entry name" value="RNaseH_sf"/>
</dbReference>
<dbReference type="SUPFAM" id="SSF53098">
    <property type="entry name" value="Ribonuclease H-like"/>
    <property type="match status" value="1"/>
</dbReference>
<dbReference type="Gene3D" id="3.30.420.10">
    <property type="entry name" value="Ribonuclease H-like superfamily/Ribonuclease H"/>
    <property type="match status" value="1"/>
</dbReference>
<dbReference type="Proteomes" id="UP001500653">
    <property type="component" value="Unassembled WGS sequence"/>
</dbReference>
<reference evidence="4" key="1">
    <citation type="journal article" date="2019" name="Int. J. Syst. Evol. Microbiol.">
        <title>The Global Catalogue of Microorganisms (GCM) 10K type strain sequencing project: providing services to taxonomists for standard genome sequencing and annotation.</title>
        <authorList>
            <consortium name="The Broad Institute Genomics Platform"/>
            <consortium name="The Broad Institute Genome Sequencing Center for Infectious Disease"/>
            <person name="Wu L."/>
            <person name="Ma J."/>
        </authorList>
    </citation>
    <scope>NUCLEOTIDE SEQUENCE [LARGE SCALE GENOMIC DNA]</scope>
    <source>
        <strain evidence="4">JCM 13023</strain>
    </source>
</reference>
<organism evidence="3 4">
    <name type="scientific">Prauserella halophila</name>
    <dbReference type="NCBI Taxonomy" id="185641"/>
    <lineage>
        <taxon>Bacteria</taxon>
        <taxon>Bacillati</taxon>
        <taxon>Actinomycetota</taxon>
        <taxon>Actinomycetes</taxon>
        <taxon>Pseudonocardiales</taxon>
        <taxon>Pseudonocardiaceae</taxon>
        <taxon>Prauserella</taxon>
    </lineage>
</organism>
<evidence type="ECO:0000256" key="1">
    <source>
        <dbReference type="SAM" id="MobiDB-lite"/>
    </source>
</evidence>
<dbReference type="EMBL" id="BAAALN010000016">
    <property type="protein sequence ID" value="GAA1248295.1"/>
    <property type="molecule type" value="Genomic_DNA"/>
</dbReference>
<evidence type="ECO:0000313" key="3">
    <source>
        <dbReference type="EMBL" id="GAA1248295.1"/>
    </source>
</evidence>
<evidence type="ECO:0000259" key="2">
    <source>
        <dbReference type="PROSITE" id="PS50994"/>
    </source>
</evidence>
<dbReference type="Pfam" id="PF13683">
    <property type="entry name" value="rve_3"/>
    <property type="match status" value="1"/>
</dbReference>
<evidence type="ECO:0000313" key="4">
    <source>
        <dbReference type="Proteomes" id="UP001500653"/>
    </source>
</evidence>
<dbReference type="InterPro" id="IPR012337">
    <property type="entry name" value="RNaseH-like_sf"/>
</dbReference>
<protein>
    <recommendedName>
        <fullName evidence="2">Integrase catalytic domain-containing protein</fullName>
    </recommendedName>
</protein>
<dbReference type="PANTHER" id="PTHR46889">
    <property type="entry name" value="TRANSPOSASE INSF FOR INSERTION SEQUENCE IS3B-RELATED"/>
    <property type="match status" value="1"/>
</dbReference>
<sequence>MPVSRFVELVGIPRRSYTRWLARERAGGGPGKGPWPAPAVEAAEPIVEKYAQVWPAWGHRKIYGLLVADGYDFSASTVERAMRRRNLLQPVTYQRERRQLAAARKAAFADQPSRPYQVWQLDFSEYETITGGVWRLAGCADYYSKYEFGWHVATTSTAADAIAAVELAIAEAERLVQRPLLEQQTDPDTGEIRPVMLVTDNGSAFTSVRFERFLRTRPELSHVRTRANTPGQNGVRERAFGSLKYEHLYRLEIDDGQSLATEAEQYRQVFNHTRPHEALGLRRPAEVHHEDQQTQASTASN</sequence>